<name>A0ABW5YEY8_9SPHI</name>
<sequence length="387" mass="42536">MFTAAVLAFASCKKSTPVKTEPQQDLSPVHILLTSDAHYGITRPAFRGATTVDAHTTNAAMIASMNTLPAVTLPSDGAFEAGQKINYIDYMFQAGDVANRMEVSAKVQPATVSWNQFNTDYIQGLTVKGKDGNKAGICVVPGNHDVSNAIGYYAAMSPLTDATSMANLYNRAFNPVTPISATSFVYNTNRVNYSRDIAGVHFCFMQMWPDSTVRIWLKSDLDKVNAKTPVILVCHDQPAVVPNHFTNPNGNHLINNTDKFDNVLDEVYKDAKVSSGATAVTTIEQRNMVAFLKQHTNIKAWLHCHVHESRFYTYTGVDNDVQINAVSIDSPMKGLTSAADETKLCYDFATLDPKTMTLTVRECFWDTDPTNANAAIKWGAPYIINLK</sequence>
<dbReference type="Pfam" id="PF00149">
    <property type="entry name" value="Metallophos"/>
    <property type="match status" value="1"/>
</dbReference>
<proteinExistence type="predicted"/>
<evidence type="ECO:0000259" key="1">
    <source>
        <dbReference type="Pfam" id="PF00149"/>
    </source>
</evidence>
<evidence type="ECO:0000313" key="2">
    <source>
        <dbReference type="EMBL" id="MFD2873376.1"/>
    </source>
</evidence>
<dbReference type="Gene3D" id="3.60.21.10">
    <property type="match status" value="1"/>
</dbReference>
<feature type="domain" description="Calcineurin-like phosphoesterase" evidence="1">
    <location>
        <begin position="31"/>
        <end position="249"/>
    </location>
</feature>
<dbReference type="Proteomes" id="UP001597557">
    <property type="component" value="Unassembled WGS sequence"/>
</dbReference>
<dbReference type="SUPFAM" id="SSF56300">
    <property type="entry name" value="Metallo-dependent phosphatases"/>
    <property type="match status" value="1"/>
</dbReference>
<organism evidence="2 3">
    <name type="scientific">Mucilaginibacter ximonensis</name>
    <dbReference type="NCBI Taxonomy" id="538021"/>
    <lineage>
        <taxon>Bacteria</taxon>
        <taxon>Pseudomonadati</taxon>
        <taxon>Bacteroidota</taxon>
        <taxon>Sphingobacteriia</taxon>
        <taxon>Sphingobacteriales</taxon>
        <taxon>Sphingobacteriaceae</taxon>
        <taxon>Mucilaginibacter</taxon>
    </lineage>
</organism>
<comment type="caution">
    <text evidence="2">The sequence shown here is derived from an EMBL/GenBank/DDBJ whole genome shotgun (WGS) entry which is preliminary data.</text>
</comment>
<keyword evidence="2" id="KW-0378">Hydrolase</keyword>
<accession>A0ABW5YEY8</accession>
<gene>
    <name evidence="2" type="ORF">ACFS5N_12900</name>
</gene>
<dbReference type="EC" id="3.1.-.-" evidence="2"/>
<reference evidence="3" key="1">
    <citation type="journal article" date="2019" name="Int. J. Syst. Evol. Microbiol.">
        <title>The Global Catalogue of Microorganisms (GCM) 10K type strain sequencing project: providing services to taxonomists for standard genome sequencing and annotation.</title>
        <authorList>
            <consortium name="The Broad Institute Genomics Platform"/>
            <consortium name="The Broad Institute Genome Sequencing Center for Infectious Disease"/>
            <person name="Wu L."/>
            <person name="Ma J."/>
        </authorList>
    </citation>
    <scope>NUCLEOTIDE SEQUENCE [LARGE SCALE GENOMIC DNA]</scope>
    <source>
        <strain evidence="3">KCTC 22437</strain>
    </source>
</reference>
<dbReference type="EMBL" id="JBHUPD010000002">
    <property type="protein sequence ID" value="MFD2873376.1"/>
    <property type="molecule type" value="Genomic_DNA"/>
</dbReference>
<dbReference type="GO" id="GO:0016787">
    <property type="term" value="F:hydrolase activity"/>
    <property type="evidence" value="ECO:0007669"/>
    <property type="project" value="UniProtKB-KW"/>
</dbReference>
<dbReference type="InterPro" id="IPR004843">
    <property type="entry name" value="Calcineurin-like_PHP"/>
</dbReference>
<protein>
    <submittedName>
        <fullName evidence="2">Metallophosphoesterase family protein</fullName>
        <ecNumber evidence="2">3.1.-.-</ecNumber>
    </submittedName>
</protein>
<dbReference type="RefSeq" id="WP_377186042.1">
    <property type="nucleotide sequence ID" value="NZ_JBHUPD010000002.1"/>
</dbReference>
<dbReference type="InterPro" id="IPR029052">
    <property type="entry name" value="Metallo-depent_PP-like"/>
</dbReference>
<keyword evidence="3" id="KW-1185">Reference proteome</keyword>
<evidence type="ECO:0000313" key="3">
    <source>
        <dbReference type="Proteomes" id="UP001597557"/>
    </source>
</evidence>